<dbReference type="PANTHER" id="PTHR10773">
    <property type="entry name" value="DNA-DIRECTED RNA POLYMERASES I, II, AND III SUBUNIT RPABC2"/>
    <property type="match status" value="1"/>
</dbReference>
<organism evidence="2 3">
    <name type="scientific">Diatraea saccharalis</name>
    <name type="common">sugarcane borer</name>
    <dbReference type="NCBI Taxonomy" id="40085"/>
    <lineage>
        <taxon>Eukaryota</taxon>
        <taxon>Metazoa</taxon>
        <taxon>Ecdysozoa</taxon>
        <taxon>Arthropoda</taxon>
        <taxon>Hexapoda</taxon>
        <taxon>Insecta</taxon>
        <taxon>Pterygota</taxon>
        <taxon>Neoptera</taxon>
        <taxon>Endopterygota</taxon>
        <taxon>Lepidoptera</taxon>
        <taxon>Glossata</taxon>
        <taxon>Ditrysia</taxon>
        <taxon>Pyraloidea</taxon>
        <taxon>Crambidae</taxon>
        <taxon>Crambinae</taxon>
        <taxon>Diatraea</taxon>
    </lineage>
</organism>
<reference evidence="2" key="1">
    <citation type="submission" date="2021-12" db="EMBL/GenBank/DDBJ databases">
        <authorList>
            <person name="King R."/>
        </authorList>
    </citation>
    <scope>NUCLEOTIDE SEQUENCE</scope>
</reference>
<reference evidence="2" key="2">
    <citation type="submission" date="2022-10" db="EMBL/GenBank/DDBJ databases">
        <authorList>
            <consortium name="ENA_rothamsted_submissions"/>
            <consortium name="culmorum"/>
            <person name="King R."/>
        </authorList>
    </citation>
    <scope>NUCLEOTIDE SEQUENCE</scope>
</reference>
<evidence type="ECO:0000256" key="1">
    <source>
        <dbReference type="SAM" id="MobiDB-lite"/>
    </source>
</evidence>
<evidence type="ECO:0000313" key="2">
    <source>
        <dbReference type="EMBL" id="CAG9787649.1"/>
    </source>
</evidence>
<keyword evidence="3" id="KW-1185">Reference proteome</keyword>
<evidence type="ECO:0000313" key="3">
    <source>
        <dbReference type="Proteomes" id="UP001153714"/>
    </source>
</evidence>
<proteinExistence type="predicted"/>
<dbReference type="PANTHER" id="PTHR10773:SF19">
    <property type="match status" value="1"/>
</dbReference>
<feature type="region of interest" description="Disordered" evidence="1">
    <location>
        <begin position="77"/>
        <end position="122"/>
    </location>
</feature>
<gene>
    <name evidence="2" type="ORF">DIATSA_LOCUS5517</name>
</gene>
<dbReference type="AlphaFoldDB" id="A0A9N9R1N2"/>
<feature type="region of interest" description="Disordered" evidence="1">
    <location>
        <begin position="417"/>
        <end position="436"/>
    </location>
</feature>
<feature type="compositionally biased region" description="Polar residues" evidence="1">
    <location>
        <begin position="77"/>
        <end position="92"/>
    </location>
</feature>
<name>A0A9N9R1N2_9NEOP</name>
<accession>A0A9N9R1N2</accession>
<sequence>MSDRGRKLVQLACSNILETVGSGASSNTFSMSGPSVSTANVNKSCRLQNNIEDNDSSDLDEFQMNIAAQLHNIINDDYSTTDSNDETASFGSDYSDEDPTYEPDPKECSPKQMDSDSDFIPKSPNVSFKPEALFMVLIDEVLDRVWISLEGGHSAGAYVLDSDSEKNEPQQNDSGHDIIIPETLSPYKEQERFVPTLNDMSGEGKCIGRDPFSVSDSEANTLKVLKSTSSSHNDSMTPESSDVGSRVEDSVYLISDKILDGVWSRVKPLKRRKQAKPSEWKINIARKRKIDGLPYVTQGIKHPAKVPKPIKCDKCQYKCTEKFSEEERCSLYRNFYSMDFRARKNFILSCIKVQPVKTRKVQKASNKKERSYSKKCFFQKNNDGIQVCQKFFMATLCISVDVISDAVNKQDSLGLYAGDDKRGKKSPPNKTKKEDVQRVKDHIKCFPVMDSHYCRKDSKKKYLYPDAKSVINMYRLYEDSCKEKNKNPVSESKYRDIFNEEYNYSFFSPKKRSL</sequence>
<dbReference type="OrthoDB" id="6136790at2759"/>
<dbReference type="EMBL" id="OU893349">
    <property type="protein sequence ID" value="CAG9787649.1"/>
    <property type="molecule type" value="Genomic_DNA"/>
</dbReference>
<protein>
    <submittedName>
        <fullName evidence="2">Uncharacterized protein</fullName>
    </submittedName>
</protein>
<dbReference type="Proteomes" id="UP001153714">
    <property type="component" value="Chromosome 18"/>
</dbReference>